<name>A0AAU9UII6_EUPED</name>
<evidence type="ECO:0000313" key="1">
    <source>
        <dbReference type="EMBL" id="CAH2097494.1"/>
    </source>
</evidence>
<protein>
    <submittedName>
        <fullName evidence="1">Uncharacterized protein</fullName>
    </submittedName>
</protein>
<dbReference type="EMBL" id="CAKOGL010000018">
    <property type="protein sequence ID" value="CAH2097494.1"/>
    <property type="molecule type" value="Genomic_DNA"/>
</dbReference>
<evidence type="ECO:0000313" key="2">
    <source>
        <dbReference type="Proteomes" id="UP001153954"/>
    </source>
</evidence>
<gene>
    <name evidence="1" type="ORF">EEDITHA_LOCUS12715</name>
</gene>
<organism evidence="1 2">
    <name type="scientific">Euphydryas editha</name>
    <name type="common">Edith's checkerspot</name>
    <dbReference type="NCBI Taxonomy" id="104508"/>
    <lineage>
        <taxon>Eukaryota</taxon>
        <taxon>Metazoa</taxon>
        <taxon>Ecdysozoa</taxon>
        <taxon>Arthropoda</taxon>
        <taxon>Hexapoda</taxon>
        <taxon>Insecta</taxon>
        <taxon>Pterygota</taxon>
        <taxon>Neoptera</taxon>
        <taxon>Endopterygota</taxon>
        <taxon>Lepidoptera</taxon>
        <taxon>Glossata</taxon>
        <taxon>Ditrysia</taxon>
        <taxon>Papilionoidea</taxon>
        <taxon>Nymphalidae</taxon>
        <taxon>Nymphalinae</taxon>
        <taxon>Euphydryas</taxon>
    </lineage>
</organism>
<comment type="caution">
    <text evidence="1">The sequence shown here is derived from an EMBL/GenBank/DDBJ whole genome shotgun (WGS) entry which is preliminary data.</text>
</comment>
<proteinExistence type="predicted"/>
<dbReference type="Proteomes" id="UP001153954">
    <property type="component" value="Unassembled WGS sequence"/>
</dbReference>
<sequence>MFMMLGLDDYAQVDDDISIHGVLTDYELMNMVSLDEDEEENEEEELPTPVILSEAKKCLTTLRFYALGTDTNDDFFGALTNIEKFLDNDRWKSLTQKNILSDFFSK</sequence>
<accession>A0AAU9UII6</accession>
<keyword evidence="2" id="KW-1185">Reference proteome</keyword>
<dbReference type="AlphaFoldDB" id="A0AAU9UII6"/>
<reference evidence="1" key="1">
    <citation type="submission" date="2022-03" db="EMBL/GenBank/DDBJ databases">
        <authorList>
            <person name="Tunstrom K."/>
        </authorList>
    </citation>
    <scope>NUCLEOTIDE SEQUENCE</scope>
</reference>